<name>A0ABU3GCF7_9MICO</name>
<feature type="transmembrane region" description="Helical" evidence="1">
    <location>
        <begin position="43"/>
        <end position="67"/>
    </location>
</feature>
<feature type="transmembrane region" description="Helical" evidence="1">
    <location>
        <begin position="12"/>
        <end position="31"/>
    </location>
</feature>
<feature type="transmembrane region" description="Helical" evidence="1">
    <location>
        <begin position="207"/>
        <end position="227"/>
    </location>
</feature>
<keyword evidence="1" id="KW-0472">Membrane</keyword>
<protein>
    <recommendedName>
        <fullName evidence="4">DUF998 domain-containing protein</fullName>
    </recommendedName>
</protein>
<evidence type="ECO:0000313" key="2">
    <source>
        <dbReference type="EMBL" id="MDT3317486.1"/>
    </source>
</evidence>
<feature type="transmembrane region" description="Helical" evidence="1">
    <location>
        <begin position="172"/>
        <end position="195"/>
    </location>
</feature>
<feature type="transmembrane region" description="Helical" evidence="1">
    <location>
        <begin position="113"/>
        <end position="132"/>
    </location>
</feature>
<sequence>MTGLRTHRYLRLALVGIVVALAASVLIELIRSGGRPLPSISDYYYSPAGGVFVGALTAAGVALLVLSGRDTESMLLDIAAVFAPLIAIVPTGYRGEPSVPSEVLPTVRNGVGVYLTMVTILVALGIVLAARGDLAWRRVAIVGGTASAVVIALATLAFAPGPAAVFPFPGGINLHLVATVCFFAMFAAVPWVTSFGEDPPAAGYRRVYLAVSVVIAAALVTTVGAAIANPDTVGVLIGEAVALGAFAAYWTAQTIERWRDADPPSILPR</sequence>
<feature type="transmembrane region" description="Helical" evidence="1">
    <location>
        <begin position="74"/>
        <end position="93"/>
    </location>
</feature>
<gene>
    <name evidence="2" type="ORF">Q9S71_11720</name>
</gene>
<dbReference type="RefSeq" id="WP_311862500.1">
    <property type="nucleotide sequence ID" value="NZ_JAUZVV010000002.1"/>
</dbReference>
<dbReference type="EMBL" id="JAUZVV010000002">
    <property type="protein sequence ID" value="MDT3317486.1"/>
    <property type="molecule type" value="Genomic_DNA"/>
</dbReference>
<evidence type="ECO:0000256" key="1">
    <source>
        <dbReference type="SAM" id="Phobius"/>
    </source>
</evidence>
<organism evidence="2 3">
    <name type="scientific">Microbacterium gawkjiense</name>
    <dbReference type="NCBI Taxonomy" id="3067309"/>
    <lineage>
        <taxon>Bacteria</taxon>
        <taxon>Bacillati</taxon>
        <taxon>Actinomycetota</taxon>
        <taxon>Actinomycetes</taxon>
        <taxon>Micrococcales</taxon>
        <taxon>Microbacteriaceae</taxon>
        <taxon>Microbacterium</taxon>
    </lineage>
</organism>
<comment type="caution">
    <text evidence="2">The sequence shown here is derived from an EMBL/GenBank/DDBJ whole genome shotgun (WGS) entry which is preliminary data.</text>
</comment>
<keyword evidence="1" id="KW-1133">Transmembrane helix</keyword>
<evidence type="ECO:0000313" key="3">
    <source>
        <dbReference type="Proteomes" id="UP001251849"/>
    </source>
</evidence>
<accession>A0ABU3GCF7</accession>
<keyword evidence="3" id="KW-1185">Reference proteome</keyword>
<feature type="transmembrane region" description="Helical" evidence="1">
    <location>
        <begin position="233"/>
        <end position="252"/>
    </location>
</feature>
<feature type="transmembrane region" description="Helical" evidence="1">
    <location>
        <begin position="139"/>
        <end position="160"/>
    </location>
</feature>
<keyword evidence="1" id="KW-0812">Transmembrane</keyword>
<evidence type="ECO:0008006" key="4">
    <source>
        <dbReference type="Google" id="ProtNLM"/>
    </source>
</evidence>
<dbReference type="Proteomes" id="UP001251849">
    <property type="component" value="Unassembled WGS sequence"/>
</dbReference>
<reference evidence="2 3" key="1">
    <citation type="submission" date="2023-08" db="EMBL/GenBank/DDBJ databases">
        <title>Microbacterium aquilitoris sp. nov. and Microbacterium gwkjibeachense sp. nov., isolated from beach.</title>
        <authorList>
            <person name="Lee S.D."/>
            <person name="Yang H."/>
            <person name="Kim I."/>
        </authorList>
    </citation>
    <scope>NUCLEOTIDE SEQUENCE [LARGE SCALE GENOMIC DNA]</scope>
    <source>
        <strain evidence="2 3">KSW4-11</strain>
    </source>
</reference>
<proteinExistence type="predicted"/>